<dbReference type="GO" id="GO:0000792">
    <property type="term" value="C:heterochromatin"/>
    <property type="evidence" value="ECO:0007669"/>
    <property type="project" value="UniProtKB-ARBA"/>
</dbReference>
<dbReference type="PANTHER" id="PTHR37544:SF1">
    <property type="entry name" value="PHOSPHORIBOSYLAMINOIMIDAZOLE-SUCCINOCARBOXAMIDE SYNTHASE"/>
    <property type="match status" value="1"/>
</dbReference>
<feature type="region of interest" description="Disordered" evidence="4">
    <location>
        <begin position="1"/>
        <end position="36"/>
    </location>
</feature>
<feature type="transmembrane region" description="Helical" evidence="5">
    <location>
        <begin position="1049"/>
        <end position="1068"/>
    </location>
</feature>
<protein>
    <recommendedName>
        <fullName evidence="6">Chromo domain-containing protein</fullName>
    </recommendedName>
</protein>
<evidence type="ECO:0000259" key="6">
    <source>
        <dbReference type="PROSITE" id="PS50013"/>
    </source>
</evidence>
<comment type="subcellular location">
    <subcellularLocation>
        <location evidence="1">Nucleus</location>
    </subcellularLocation>
</comment>
<evidence type="ECO:0000313" key="8">
    <source>
        <dbReference type="Proteomes" id="UP001303889"/>
    </source>
</evidence>
<feature type="transmembrane region" description="Helical" evidence="5">
    <location>
        <begin position="561"/>
        <end position="580"/>
    </location>
</feature>
<evidence type="ECO:0000256" key="5">
    <source>
        <dbReference type="SAM" id="Phobius"/>
    </source>
</evidence>
<comment type="subunit">
    <text evidence="2">Component of the NuA4 histone acetyltransferase complex.</text>
</comment>
<feature type="transmembrane region" description="Helical" evidence="5">
    <location>
        <begin position="54"/>
        <end position="72"/>
    </location>
</feature>
<dbReference type="CDD" id="cd18657">
    <property type="entry name" value="CSD_Swi6"/>
    <property type="match status" value="1"/>
</dbReference>
<dbReference type="InterPro" id="IPR021840">
    <property type="entry name" value="DUF3433"/>
</dbReference>
<evidence type="ECO:0000256" key="2">
    <source>
        <dbReference type="ARBA" id="ARBA00011353"/>
    </source>
</evidence>
<organism evidence="7 8">
    <name type="scientific">Staphylotrichum tortipilum</name>
    <dbReference type="NCBI Taxonomy" id="2831512"/>
    <lineage>
        <taxon>Eukaryota</taxon>
        <taxon>Fungi</taxon>
        <taxon>Dikarya</taxon>
        <taxon>Ascomycota</taxon>
        <taxon>Pezizomycotina</taxon>
        <taxon>Sordariomycetes</taxon>
        <taxon>Sordariomycetidae</taxon>
        <taxon>Sordariales</taxon>
        <taxon>Chaetomiaceae</taxon>
        <taxon>Staphylotrichum</taxon>
    </lineage>
</organism>
<feature type="compositionally biased region" description="Acidic residues" evidence="4">
    <location>
        <begin position="1153"/>
        <end position="1165"/>
    </location>
</feature>
<feature type="compositionally biased region" description="Polar residues" evidence="4">
    <location>
        <begin position="1246"/>
        <end position="1256"/>
    </location>
</feature>
<feature type="region of interest" description="Disordered" evidence="4">
    <location>
        <begin position="1241"/>
        <end position="1273"/>
    </location>
</feature>
<feature type="transmembrane region" description="Helical" evidence="5">
    <location>
        <begin position="93"/>
        <end position="113"/>
    </location>
</feature>
<dbReference type="Proteomes" id="UP001303889">
    <property type="component" value="Unassembled WGS sequence"/>
</dbReference>
<dbReference type="PANTHER" id="PTHR37544">
    <property type="entry name" value="SPRAY-RELATED"/>
    <property type="match status" value="1"/>
</dbReference>
<dbReference type="InterPro" id="IPR008251">
    <property type="entry name" value="Chromo_shadow_dom"/>
</dbReference>
<reference evidence="7" key="2">
    <citation type="submission" date="2023-05" db="EMBL/GenBank/DDBJ databases">
        <authorList>
            <consortium name="Lawrence Berkeley National Laboratory"/>
            <person name="Steindorff A."/>
            <person name="Hensen N."/>
            <person name="Bonometti L."/>
            <person name="Westerberg I."/>
            <person name="Brannstrom I.O."/>
            <person name="Guillou S."/>
            <person name="Cros-Aarteil S."/>
            <person name="Calhoun S."/>
            <person name="Haridas S."/>
            <person name="Kuo A."/>
            <person name="Mondo S."/>
            <person name="Pangilinan J."/>
            <person name="Riley R."/>
            <person name="Labutti K."/>
            <person name="Andreopoulos B."/>
            <person name="Lipzen A."/>
            <person name="Chen C."/>
            <person name="Yanf M."/>
            <person name="Daum C."/>
            <person name="Ng V."/>
            <person name="Clum A."/>
            <person name="Ohm R."/>
            <person name="Martin F."/>
            <person name="Silar P."/>
            <person name="Natvig D."/>
            <person name="Lalanne C."/>
            <person name="Gautier V."/>
            <person name="Ament-Velasquez S.L."/>
            <person name="Kruys A."/>
            <person name="Hutchinson M.I."/>
            <person name="Powell A.J."/>
            <person name="Barry K."/>
            <person name="Miller A.N."/>
            <person name="Grigoriev I.V."/>
            <person name="Debuchy R."/>
            <person name="Gladieux P."/>
            <person name="Thoren M.H."/>
            <person name="Johannesson H."/>
        </authorList>
    </citation>
    <scope>NUCLEOTIDE SEQUENCE</scope>
    <source>
        <strain evidence="7">CBS 103.79</strain>
    </source>
</reference>
<feature type="region of interest" description="Disordered" evidence="4">
    <location>
        <begin position="924"/>
        <end position="945"/>
    </location>
</feature>
<proteinExistence type="predicted"/>
<dbReference type="InterPro" id="IPR023779">
    <property type="entry name" value="Chromodomain_CS"/>
</dbReference>
<dbReference type="EMBL" id="MU855640">
    <property type="protein sequence ID" value="KAK3900761.1"/>
    <property type="molecule type" value="Genomic_DNA"/>
</dbReference>
<comment type="caution">
    <text evidence="7">The sequence shown here is derived from an EMBL/GenBank/DDBJ whole genome shotgun (WGS) entry which is preliminary data.</text>
</comment>
<keyword evidence="5" id="KW-0472">Membrane</keyword>
<dbReference type="InterPro" id="IPR000953">
    <property type="entry name" value="Chromo/chromo_shadow_dom"/>
</dbReference>
<keyword evidence="8" id="KW-1185">Reference proteome</keyword>
<keyword evidence="5" id="KW-0812">Transmembrane</keyword>
<dbReference type="GO" id="GO:0006338">
    <property type="term" value="P:chromatin remodeling"/>
    <property type="evidence" value="ECO:0007669"/>
    <property type="project" value="UniProtKB-ARBA"/>
</dbReference>
<keyword evidence="5" id="KW-1133">Transmembrane helix</keyword>
<feature type="domain" description="Chromo" evidence="6">
    <location>
        <begin position="1170"/>
        <end position="1222"/>
    </location>
</feature>
<dbReference type="GO" id="GO:0005634">
    <property type="term" value="C:nucleus"/>
    <property type="evidence" value="ECO:0007669"/>
    <property type="project" value="UniProtKB-SubCell"/>
</dbReference>
<sequence length="1360" mass="148541">MAVPPPKSSSPEDSATSLLDGGQPPATPGLGWETSPKSVPKRVRRFGIYPRRPFLAGLALLLVLFIAGLEILNSRSNQGHGFFISAPGGALRYLWVYGPAFVFTIVAAIWGQLEYQIQVLVPWLELARAPLPATSNLLLNYITPLAIKSFFRSLSARHYAVSLGVLGGLIAKITVIISTGLLVAETTQFSIDAEFRMADRFSLRQNYSLSSVADTGVTLWAISQGGVPYRPGATPEHAALSFFSADTAVVPVFSADQECTAFSWTYPTSYRYQDGRVEQFSLARVMPQSDLDQLSPFCVWYPFPNPSLTNNVSSMYVNQTVLVDLDCPQTGPNPPPSDTPYLFTSLGFQLPGDRSTISALLCKLRYSLTLRQVTTTSTHAAGGDVLDISSEIVEEMDLGVDSSALTYDILMSMVRYQFKLSPQDDVPFWILLMILTTPQSDWKAFANTTLLSTAFPRTFRTLAVLTAKYTKTVPETESQTVAGRIMYKHVSSGGQVPGLETLATNLRGYLFSSSPDLKTIRVQHDPQFDERQMASAKAPIPDSDDGVISKWWLPAAATKTFRISLIVTTLLLFVAPEVVYQISDKNRGFVEVSTEGNSRYLWLYLPTFSVACLSLAYGAMDTASRTLYPFSRLAKGDTGNGDAMQFDPRSSIALVAVVQTLRLRAYGLSAIILTSVLGGLLTIAASGLYSAAASVRNSQSVSLPLESWFDIRYARSPDTMYSGSVSQLDPLFNQAIQFGNLSYPAGTYGEFAFAMPDTSTLGVSNHTSNSTAVLRAAIPAAQTQANCSLYRFWDFIDLDPANSSNGFHLDVPPPPGCKKGSASPISDGRFLTLAQGAGKTPSPDYFGFVANMWWKQLPAAARPGGGFTSDTRTPYTVCSDDTQHLFIIYGRRLNLTMHNITLLHCLPFVQALTVEATFSLPSFTTLSNDNTPPPRQVSSPVPWTSPNRTLTSIPLPSLSTDDSDSLDPFFTVLTRGRNPTPLEDLTDREAVPRMLARIDAVHAQLGAQALHFNFRGPAPPESDRVEGTVEEPLPRGRARLVQTGVSTRLLEGLLIMLAGCVGVSFWVMRGVGRLVPVDPGSVAGRMGLLAGTFSDDEDASDVEMELQQQLEQQQKGKPARAARKQASYNDAADLGEDEDEEEAGEANGAADAGEGEEEDDEEGEDDGELFVVEKIMSHMINKQGKPLFEVKWEGWEKKSDRTWEPEENLMENASEVLNEYLEGIGGRAKLLEDSANALKTKKRSRASLSTPQAAATSSNGGGKRSRKNGGYQDEAEAPLSARAVAWKPPPGSWEEHVAHLDACEDEESGSLVVYLTWKNGKKTQHSTSVIYQRCPQKMLQFYERHVRIIKRDPEVDSATE</sequence>
<dbReference type="PROSITE" id="PS50013">
    <property type="entry name" value="CHROMO_2"/>
    <property type="match status" value="1"/>
</dbReference>
<evidence type="ECO:0000313" key="7">
    <source>
        <dbReference type="EMBL" id="KAK3900761.1"/>
    </source>
</evidence>
<evidence type="ECO:0000256" key="1">
    <source>
        <dbReference type="ARBA" id="ARBA00004123"/>
    </source>
</evidence>
<name>A0AAN6MIE9_9PEZI</name>
<reference evidence="7" key="1">
    <citation type="journal article" date="2023" name="Mol. Phylogenet. Evol.">
        <title>Genome-scale phylogeny and comparative genomics of the fungal order Sordariales.</title>
        <authorList>
            <person name="Hensen N."/>
            <person name="Bonometti L."/>
            <person name="Westerberg I."/>
            <person name="Brannstrom I.O."/>
            <person name="Guillou S."/>
            <person name="Cros-Aarteil S."/>
            <person name="Calhoun S."/>
            <person name="Haridas S."/>
            <person name="Kuo A."/>
            <person name="Mondo S."/>
            <person name="Pangilinan J."/>
            <person name="Riley R."/>
            <person name="LaButti K."/>
            <person name="Andreopoulos B."/>
            <person name="Lipzen A."/>
            <person name="Chen C."/>
            <person name="Yan M."/>
            <person name="Daum C."/>
            <person name="Ng V."/>
            <person name="Clum A."/>
            <person name="Steindorff A."/>
            <person name="Ohm R.A."/>
            <person name="Martin F."/>
            <person name="Silar P."/>
            <person name="Natvig D.O."/>
            <person name="Lalanne C."/>
            <person name="Gautier V."/>
            <person name="Ament-Velasquez S.L."/>
            <person name="Kruys A."/>
            <person name="Hutchinson M.I."/>
            <person name="Powell A.J."/>
            <person name="Barry K."/>
            <person name="Miller A.N."/>
            <person name="Grigoriev I.V."/>
            <person name="Debuchy R."/>
            <person name="Gladieux P."/>
            <person name="Hiltunen Thoren M."/>
            <person name="Johannesson H."/>
        </authorList>
    </citation>
    <scope>NUCLEOTIDE SEQUENCE</scope>
    <source>
        <strain evidence="7">CBS 103.79</strain>
    </source>
</reference>
<dbReference type="SMART" id="SM00300">
    <property type="entry name" value="ChSh"/>
    <property type="match status" value="1"/>
</dbReference>
<dbReference type="InterPro" id="IPR016197">
    <property type="entry name" value="Chromo-like_dom_sf"/>
</dbReference>
<feature type="transmembrane region" description="Helical" evidence="5">
    <location>
        <begin position="601"/>
        <end position="620"/>
    </location>
</feature>
<dbReference type="Gene3D" id="2.40.50.40">
    <property type="match status" value="2"/>
</dbReference>
<feature type="region of interest" description="Disordered" evidence="4">
    <location>
        <begin position="1099"/>
        <end position="1165"/>
    </location>
</feature>
<accession>A0AAN6MIE9</accession>
<dbReference type="Pfam" id="PF00385">
    <property type="entry name" value="Chromo"/>
    <property type="match status" value="1"/>
</dbReference>
<feature type="transmembrane region" description="Helical" evidence="5">
    <location>
        <begin position="163"/>
        <end position="184"/>
    </location>
</feature>
<dbReference type="InterPro" id="IPR023780">
    <property type="entry name" value="Chromo_domain"/>
</dbReference>
<dbReference type="Pfam" id="PF01393">
    <property type="entry name" value="Chromo_shadow"/>
    <property type="match status" value="1"/>
</dbReference>
<evidence type="ECO:0000256" key="3">
    <source>
        <dbReference type="ARBA" id="ARBA00023242"/>
    </source>
</evidence>
<dbReference type="SUPFAM" id="SSF54160">
    <property type="entry name" value="Chromo domain-like"/>
    <property type="match status" value="2"/>
</dbReference>
<gene>
    <name evidence="7" type="ORF">C8A05DRAFT_35588</name>
</gene>
<dbReference type="PROSITE" id="PS00598">
    <property type="entry name" value="CHROMO_1"/>
    <property type="match status" value="1"/>
</dbReference>
<feature type="compositionally biased region" description="Acidic residues" evidence="4">
    <location>
        <begin position="1133"/>
        <end position="1144"/>
    </location>
</feature>
<keyword evidence="3" id="KW-0539">Nucleus</keyword>
<evidence type="ECO:0000256" key="4">
    <source>
        <dbReference type="SAM" id="MobiDB-lite"/>
    </source>
</evidence>
<feature type="transmembrane region" description="Helical" evidence="5">
    <location>
        <begin position="665"/>
        <end position="689"/>
    </location>
</feature>
<dbReference type="Pfam" id="PF11915">
    <property type="entry name" value="DUF3433"/>
    <property type="match status" value="2"/>
</dbReference>
<dbReference type="CDD" id="cd00024">
    <property type="entry name" value="CD_CSD"/>
    <property type="match status" value="1"/>
</dbReference>
<dbReference type="SMART" id="SM00298">
    <property type="entry name" value="CHROMO"/>
    <property type="match status" value="1"/>
</dbReference>